<protein>
    <recommendedName>
        <fullName evidence="4">Portal protein</fullName>
    </recommendedName>
</protein>
<reference evidence="3" key="1">
    <citation type="journal article" date="2019" name="Int. J. Syst. Evol. Microbiol.">
        <title>The Global Catalogue of Microorganisms (GCM) 10K type strain sequencing project: providing services to taxonomists for standard genome sequencing and annotation.</title>
        <authorList>
            <consortium name="The Broad Institute Genomics Platform"/>
            <consortium name="The Broad Institute Genome Sequencing Center for Infectious Disease"/>
            <person name="Wu L."/>
            <person name="Ma J."/>
        </authorList>
    </citation>
    <scope>NUCLEOTIDE SEQUENCE [LARGE SCALE GENOMIC DNA]</scope>
    <source>
        <strain evidence="3">CGMCC 1.16855</strain>
    </source>
</reference>
<evidence type="ECO:0008006" key="4">
    <source>
        <dbReference type="Google" id="ProtNLM"/>
    </source>
</evidence>
<dbReference type="Proteomes" id="UP001595420">
    <property type="component" value="Unassembled WGS sequence"/>
</dbReference>
<feature type="compositionally biased region" description="Gly residues" evidence="1">
    <location>
        <begin position="618"/>
        <end position="630"/>
    </location>
</feature>
<feature type="compositionally biased region" description="Low complexity" evidence="1">
    <location>
        <begin position="631"/>
        <end position="641"/>
    </location>
</feature>
<comment type="caution">
    <text evidence="2">The sequence shown here is derived from an EMBL/GenBank/DDBJ whole genome shotgun (WGS) entry which is preliminary data.</text>
</comment>
<evidence type="ECO:0000313" key="2">
    <source>
        <dbReference type="EMBL" id="MFC3002272.1"/>
    </source>
</evidence>
<feature type="region of interest" description="Disordered" evidence="1">
    <location>
        <begin position="609"/>
        <end position="669"/>
    </location>
</feature>
<name>A0ABV7BX03_9PROT</name>
<dbReference type="RefSeq" id="WP_216838349.1">
    <property type="nucleotide sequence ID" value="NZ_JAFNJS010000006.1"/>
</dbReference>
<dbReference type="InterPro" id="IPR032427">
    <property type="entry name" value="P22_portal"/>
</dbReference>
<evidence type="ECO:0000256" key="1">
    <source>
        <dbReference type="SAM" id="MobiDB-lite"/>
    </source>
</evidence>
<gene>
    <name evidence="2" type="ORF">ACFOD3_20405</name>
</gene>
<evidence type="ECO:0000313" key="3">
    <source>
        <dbReference type="Proteomes" id="UP001595420"/>
    </source>
</evidence>
<feature type="compositionally biased region" description="Pro residues" evidence="1">
    <location>
        <begin position="660"/>
        <end position="669"/>
    </location>
</feature>
<dbReference type="EMBL" id="JBHRSB010000006">
    <property type="protein sequence ID" value="MFC3002272.1"/>
    <property type="molecule type" value="Genomic_DNA"/>
</dbReference>
<keyword evidence="3" id="KW-1185">Reference proteome</keyword>
<proteinExistence type="predicted"/>
<accession>A0ABV7BX03</accession>
<sequence length="669" mass="73603">MSIIAPRRPVPPQDQHRILLHANRFRRASDALAQWSENAKKCVDYVEGRQWGQADLEKLAREKRPALTLNMIRRLVNLVLGYHINNRTDIAYKPGFDGLGTSETAAVLTHVAKQIAEANQQAYVDTEVFMDGIITGRGFYDMRLDFRKNTLGAVKCRAQDPFSTYLDPDADAYDLNEGAFIMASRWTSYEEVQFFYGKTIAEMIGPFMQAGGVSSGMPMSSSDVVSETTPVRAFGLEEGDKTFSTYFYDFLDATRKAIRLLEIQHYVLCERWFFVDLETGDKRAVPDSWGPEKTKKTLTWARDVMRQPLVVQRQATRRLRQTHMIGDVIAYDDWSPYDSFTIVPFFPYFRRGVTQGMVEHLLDAQDEKNKRRSVRLNILGRSSNGGWMYPRGSLDAQQKDNLERNGGSPGFNLEYDSKEGTLSAPSQIQVATTPASFAQLEKDAEDDMMKIAGINDAAMGELDAAAASGRSIERRQRQAIMGQELFTANFQRSKELLGGRQLEIVQNHYTEERVIRTTGPGRTMIEKVINQRTAAGVVNDVTLGSYAIAIDETPLSKSFLEAQFEELMELKGMGVPIPDDFIIDATSVARKEELKLAVAMARQAEAQQAAAAAAAQPPGGGKGPPGGQGGSAPAPAGQDAPGPGPGGSRVGRDGGSLPAGPEPGAPAPI</sequence>
<organism evidence="2 3">
    <name type="scientific">Falsiroseomonas tokyonensis</name>
    <dbReference type="NCBI Taxonomy" id="430521"/>
    <lineage>
        <taxon>Bacteria</taxon>
        <taxon>Pseudomonadati</taxon>
        <taxon>Pseudomonadota</taxon>
        <taxon>Alphaproteobacteria</taxon>
        <taxon>Acetobacterales</taxon>
        <taxon>Roseomonadaceae</taxon>
        <taxon>Falsiroseomonas</taxon>
    </lineage>
</organism>
<dbReference type="Pfam" id="PF16510">
    <property type="entry name" value="P22_portal"/>
    <property type="match status" value="1"/>
</dbReference>